<evidence type="ECO:0000256" key="2">
    <source>
        <dbReference type="SAM" id="Phobius"/>
    </source>
</evidence>
<feature type="transmembrane region" description="Helical" evidence="2">
    <location>
        <begin position="176"/>
        <end position="193"/>
    </location>
</feature>
<reference evidence="4" key="1">
    <citation type="submission" date="2024-03" db="EMBL/GenBank/DDBJ databases">
        <title>WGS assembly of Saponaria officinalis var. Norfolk2.</title>
        <authorList>
            <person name="Jenkins J."/>
            <person name="Shu S."/>
            <person name="Grimwood J."/>
            <person name="Barry K."/>
            <person name="Goodstein D."/>
            <person name="Schmutz J."/>
            <person name="Leebens-Mack J."/>
            <person name="Osbourn A."/>
        </authorList>
    </citation>
    <scope>NUCLEOTIDE SEQUENCE [LARGE SCALE GENOMIC DNA]</scope>
    <source>
        <strain evidence="4">JIC</strain>
    </source>
</reference>
<organism evidence="4 5">
    <name type="scientific">Saponaria officinalis</name>
    <name type="common">Common soapwort</name>
    <name type="synonym">Lychnis saponaria</name>
    <dbReference type="NCBI Taxonomy" id="3572"/>
    <lineage>
        <taxon>Eukaryota</taxon>
        <taxon>Viridiplantae</taxon>
        <taxon>Streptophyta</taxon>
        <taxon>Embryophyta</taxon>
        <taxon>Tracheophyta</taxon>
        <taxon>Spermatophyta</taxon>
        <taxon>Magnoliopsida</taxon>
        <taxon>eudicotyledons</taxon>
        <taxon>Gunneridae</taxon>
        <taxon>Pentapetalae</taxon>
        <taxon>Caryophyllales</taxon>
        <taxon>Caryophyllaceae</taxon>
        <taxon>Caryophylleae</taxon>
        <taxon>Saponaria</taxon>
    </lineage>
</organism>
<name>A0AAW1GMC4_SAPOF</name>
<sequence length="194" mass="20383">MELSKTYTEKGSTMIMVVGILLMLSLTIIPSSAQEAPPPPCLADVLMRLEYAKSQNYDRPSILLCCPSIQRAVTNDLSCFCLLKPDMVSQDATTFFDDILQTCTVSGTLDSLCPDTSPSTPSATPTTPADTTPTTPTAAPLIASGTPSTPTTPPSAASGTPPTPTSTSSNGTINKMTTMLVSSLFVLFISFMIC</sequence>
<evidence type="ECO:0000256" key="3">
    <source>
        <dbReference type="SAM" id="SignalP"/>
    </source>
</evidence>
<evidence type="ECO:0000313" key="4">
    <source>
        <dbReference type="EMBL" id="KAK9664795.1"/>
    </source>
</evidence>
<keyword evidence="5" id="KW-1185">Reference proteome</keyword>
<feature type="compositionally biased region" description="Low complexity" evidence="1">
    <location>
        <begin position="114"/>
        <end position="172"/>
    </location>
</feature>
<proteinExistence type="predicted"/>
<feature type="signal peptide" evidence="3">
    <location>
        <begin position="1"/>
        <end position="33"/>
    </location>
</feature>
<feature type="region of interest" description="Disordered" evidence="1">
    <location>
        <begin position="112"/>
        <end position="172"/>
    </location>
</feature>
<protein>
    <recommendedName>
        <fullName evidence="6">Bifunctional inhibitor/plant lipid transfer protein/seed storage helical domain-containing protein</fullName>
    </recommendedName>
</protein>
<dbReference type="EMBL" id="JBDFQZ010000014">
    <property type="protein sequence ID" value="KAK9664795.1"/>
    <property type="molecule type" value="Genomic_DNA"/>
</dbReference>
<keyword evidence="2" id="KW-0472">Membrane</keyword>
<accession>A0AAW1GMC4</accession>
<keyword evidence="2" id="KW-0812">Transmembrane</keyword>
<feature type="chain" id="PRO_5043542094" description="Bifunctional inhibitor/plant lipid transfer protein/seed storage helical domain-containing protein" evidence="3">
    <location>
        <begin position="34"/>
        <end position="194"/>
    </location>
</feature>
<dbReference type="Proteomes" id="UP001443914">
    <property type="component" value="Unassembled WGS sequence"/>
</dbReference>
<comment type="caution">
    <text evidence="4">The sequence shown here is derived from an EMBL/GenBank/DDBJ whole genome shotgun (WGS) entry which is preliminary data.</text>
</comment>
<evidence type="ECO:0008006" key="6">
    <source>
        <dbReference type="Google" id="ProtNLM"/>
    </source>
</evidence>
<evidence type="ECO:0000256" key="1">
    <source>
        <dbReference type="SAM" id="MobiDB-lite"/>
    </source>
</evidence>
<keyword evidence="2" id="KW-1133">Transmembrane helix</keyword>
<gene>
    <name evidence="4" type="ORF">RND81_14G068800</name>
</gene>
<dbReference type="AlphaFoldDB" id="A0AAW1GMC4"/>
<keyword evidence="3" id="KW-0732">Signal</keyword>
<evidence type="ECO:0000313" key="5">
    <source>
        <dbReference type="Proteomes" id="UP001443914"/>
    </source>
</evidence>